<dbReference type="AlphaFoldDB" id="A0A7V8NN42"/>
<sequence length="142" mass="15841">MEPLPAQASVRFYGELNDHLAPDQQYLTLEKSFIVAGAVKDLIESFGVPHTEVELILINGESAGFSELVQNGDRVAVYPVFESLDVSPELRVRPGPLREPKFVLDVNLGRLAGYLRMLGFDAQYRNRASDPELVETSVTEHR</sequence>
<dbReference type="InterPro" id="IPR027798">
    <property type="entry name" value="Ub_Mut7C"/>
</dbReference>
<dbReference type="Pfam" id="PF01927">
    <property type="entry name" value="Mut7-C"/>
    <property type="match status" value="1"/>
</dbReference>
<reference evidence="3" key="1">
    <citation type="submission" date="2020-06" db="EMBL/GenBank/DDBJ databases">
        <title>Legume-microbial interactions unlock mineral nutrients during tropical forest succession.</title>
        <authorList>
            <person name="Epihov D.Z."/>
        </authorList>
    </citation>
    <scope>NUCLEOTIDE SEQUENCE [LARGE SCALE GENOMIC DNA]</scope>
    <source>
        <strain evidence="3">Pan2503</strain>
    </source>
</reference>
<evidence type="ECO:0000313" key="3">
    <source>
        <dbReference type="EMBL" id="MBA0084306.1"/>
    </source>
</evidence>
<organism evidence="3 4">
    <name type="scientific">Candidatus Acidiferrum panamense</name>
    <dbReference type="NCBI Taxonomy" id="2741543"/>
    <lineage>
        <taxon>Bacteria</taxon>
        <taxon>Pseudomonadati</taxon>
        <taxon>Acidobacteriota</taxon>
        <taxon>Terriglobia</taxon>
        <taxon>Candidatus Acidiferrales</taxon>
        <taxon>Candidatus Acidiferrum</taxon>
    </lineage>
</organism>
<feature type="domain" description="Ubiquitin Mut7-C" evidence="2">
    <location>
        <begin position="7"/>
        <end position="85"/>
    </location>
</feature>
<accession>A0A7V8NN42</accession>
<evidence type="ECO:0000259" key="1">
    <source>
        <dbReference type="Pfam" id="PF01927"/>
    </source>
</evidence>
<dbReference type="InterPro" id="IPR002782">
    <property type="entry name" value="Mut7-C_RNAse_dom"/>
</dbReference>
<dbReference type="Proteomes" id="UP000567293">
    <property type="component" value="Unassembled WGS sequence"/>
</dbReference>
<protein>
    <submittedName>
        <fullName evidence="3">Twitching motility protein PilT</fullName>
    </submittedName>
</protein>
<keyword evidence="4" id="KW-1185">Reference proteome</keyword>
<proteinExistence type="predicted"/>
<dbReference type="Gene3D" id="3.10.20.30">
    <property type="match status" value="1"/>
</dbReference>
<feature type="non-terminal residue" evidence="3">
    <location>
        <position position="142"/>
    </location>
</feature>
<dbReference type="Pfam" id="PF14451">
    <property type="entry name" value="Ub-Mut7C"/>
    <property type="match status" value="1"/>
</dbReference>
<dbReference type="EMBL" id="JACDQQ010000471">
    <property type="protein sequence ID" value="MBA0084306.1"/>
    <property type="molecule type" value="Genomic_DNA"/>
</dbReference>
<evidence type="ECO:0000313" key="4">
    <source>
        <dbReference type="Proteomes" id="UP000567293"/>
    </source>
</evidence>
<gene>
    <name evidence="3" type="ORF">HRJ53_04855</name>
</gene>
<evidence type="ECO:0000259" key="2">
    <source>
        <dbReference type="Pfam" id="PF14451"/>
    </source>
</evidence>
<dbReference type="InterPro" id="IPR012675">
    <property type="entry name" value="Beta-grasp_dom_sf"/>
</dbReference>
<dbReference type="SUPFAM" id="SSF54285">
    <property type="entry name" value="MoaD/ThiS"/>
    <property type="match status" value="1"/>
</dbReference>
<comment type="caution">
    <text evidence="3">The sequence shown here is derived from an EMBL/GenBank/DDBJ whole genome shotgun (WGS) entry which is preliminary data.</text>
</comment>
<name>A0A7V8NN42_9BACT</name>
<dbReference type="InterPro" id="IPR016155">
    <property type="entry name" value="Mopterin_synth/thiamin_S_b"/>
</dbReference>
<feature type="domain" description="Mut7-C RNAse" evidence="1">
    <location>
        <begin position="100"/>
        <end position="142"/>
    </location>
</feature>